<comment type="subcellular location">
    <subcellularLocation>
        <location evidence="5">Cytoplasm</location>
    </subcellularLocation>
</comment>
<dbReference type="InterPro" id="IPR002877">
    <property type="entry name" value="RNA_MeTrfase_FtsJ_dom"/>
</dbReference>
<keyword evidence="2 5" id="KW-0489">Methyltransferase</keyword>
<dbReference type="PANTHER" id="PTHR10920">
    <property type="entry name" value="RIBOSOMAL RNA METHYLTRANSFERASE"/>
    <property type="match status" value="1"/>
</dbReference>
<comment type="similarity">
    <text evidence="5">Belongs to the class I-like SAM-binding methyltransferase superfamily. RNA methyltransferase RlmE family.</text>
</comment>
<dbReference type="AlphaFoldDB" id="A0A133VM44"/>
<evidence type="ECO:0000256" key="3">
    <source>
        <dbReference type="ARBA" id="ARBA00022679"/>
    </source>
</evidence>
<name>A0A133VM44_9EURY</name>
<dbReference type="InterPro" id="IPR050082">
    <property type="entry name" value="RNA_methyltr_RlmE"/>
</dbReference>
<evidence type="ECO:0000256" key="1">
    <source>
        <dbReference type="ARBA" id="ARBA00022552"/>
    </source>
</evidence>
<evidence type="ECO:0000259" key="7">
    <source>
        <dbReference type="Pfam" id="PF01728"/>
    </source>
</evidence>
<feature type="binding site" evidence="5">
    <location>
        <position position="75"/>
    </location>
    <ligand>
        <name>S-adenosyl-L-methionine</name>
        <dbReference type="ChEBI" id="CHEBI:59789"/>
    </ligand>
</feature>
<evidence type="ECO:0000313" key="9">
    <source>
        <dbReference type="Proteomes" id="UP000070263"/>
    </source>
</evidence>
<keyword evidence="5" id="KW-0963">Cytoplasm</keyword>
<feature type="binding site" evidence="5">
    <location>
        <position position="117"/>
    </location>
    <ligand>
        <name>S-adenosyl-L-methionine</name>
        <dbReference type="ChEBI" id="CHEBI:59789"/>
    </ligand>
</feature>
<dbReference type="PATRIC" id="fig|1698280.3.peg.1080"/>
<dbReference type="HAMAP" id="MF_01547">
    <property type="entry name" value="RNA_methyltr_E"/>
    <property type="match status" value="1"/>
</dbReference>
<keyword evidence="4 5" id="KW-0949">S-adenosyl-L-methionine</keyword>
<keyword evidence="1 5" id="KW-0698">rRNA processing</keyword>
<dbReference type="EC" id="2.1.1.166" evidence="5"/>
<evidence type="ECO:0000256" key="5">
    <source>
        <dbReference type="HAMAP-Rule" id="MF_01547"/>
    </source>
</evidence>
<reference evidence="8 9" key="1">
    <citation type="journal article" date="2016" name="Sci. Rep.">
        <title>Metabolic traits of an uncultured archaeal lineage -MSBL1- from brine pools of the Red Sea.</title>
        <authorList>
            <person name="Mwirichia R."/>
            <person name="Alam I."/>
            <person name="Rashid M."/>
            <person name="Vinu M."/>
            <person name="Ba-Alawi W."/>
            <person name="Anthony Kamau A."/>
            <person name="Kamanda Ngugi D."/>
            <person name="Goker M."/>
            <person name="Klenk H.P."/>
            <person name="Bajic V."/>
            <person name="Stingl U."/>
        </authorList>
    </citation>
    <scope>NUCLEOTIDE SEQUENCE [LARGE SCALE GENOMIC DNA]</scope>
    <source>
        <strain evidence="8">SCGC-AAA382A20</strain>
    </source>
</reference>
<accession>A0A133VM44</accession>
<dbReference type="Pfam" id="PF01728">
    <property type="entry name" value="FtsJ"/>
    <property type="match status" value="1"/>
</dbReference>
<dbReference type="EMBL" id="LHYE01000007">
    <property type="protein sequence ID" value="KXB07526.1"/>
    <property type="molecule type" value="Genomic_DNA"/>
</dbReference>
<comment type="catalytic activity">
    <reaction evidence="5">
        <text>uridine(2552) in 23S rRNA + S-adenosyl-L-methionine = 2'-O-methyluridine(2552) in 23S rRNA + S-adenosyl-L-homocysteine + H(+)</text>
        <dbReference type="Rhea" id="RHEA:42720"/>
        <dbReference type="Rhea" id="RHEA-COMP:10202"/>
        <dbReference type="Rhea" id="RHEA-COMP:10203"/>
        <dbReference type="ChEBI" id="CHEBI:15378"/>
        <dbReference type="ChEBI" id="CHEBI:57856"/>
        <dbReference type="ChEBI" id="CHEBI:59789"/>
        <dbReference type="ChEBI" id="CHEBI:65315"/>
        <dbReference type="ChEBI" id="CHEBI:74478"/>
        <dbReference type="EC" id="2.1.1.166"/>
    </reaction>
</comment>
<keyword evidence="9" id="KW-1185">Reference proteome</keyword>
<dbReference type="InterPro" id="IPR015507">
    <property type="entry name" value="rRNA-MeTfrase_E"/>
</dbReference>
<protein>
    <recommendedName>
        <fullName evidence="5">Ribosomal RNA large subunit methyltransferase E</fullName>
        <ecNumber evidence="5">2.1.1.166</ecNumber>
    </recommendedName>
    <alternativeName>
        <fullName evidence="5">23S rRNA Um2552 methyltransferase</fullName>
    </alternativeName>
    <alternativeName>
        <fullName evidence="5">rRNA (uridine-2'-O-)-methyltransferase</fullName>
    </alternativeName>
</protein>
<proteinExistence type="inferred from homology"/>
<feature type="binding site" evidence="5">
    <location>
        <position position="93"/>
    </location>
    <ligand>
        <name>S-adenosyl-L-methionine</name>
        <dbReference type="ChEBI" id="CHEBI:59789"/>
    </ligand>
</feature>
<dbReference type="SUPFAM" id="SSF53335">
    <property type="entry name" value="S-adenosyl-L-methionine-dependent methyltransferases"/>
    <property type="match status" value="1"/>
</dbReference>
<organism evidence="8 9">
    <name type="scientific">candidate division MSBL1 archaeon SCGC-AAA382A20</name>
    <dbReference type="NCBI Taxonomy" id="1698280"/>
    <lineage>
        <taxon>Archaea</taxon>
        <taxon>Methanobacteriati</taxon>
        <taxon>Methanobacteriota</taxon>
        <taxon>candidate division MSBL1</taxon>
    </lineage>
</organism>
<comment type="caution">
    <text evidence="8">The sequence shown here is derived from an EMBL/GenBank/DDBJ whole genome shotgun (WGS) entry which is preliminary data.</text>
</comment>
<keyword evidence="3 5" id="KW-0808">Transferase</keyword>
<evidence type="ECO:0000256" key="6">
    <source>
        <dbReference type="PIRSR" id="PIRSR005461-1"/>
    </source>
</evidence>
<dbReference type="PANTHER" id="PTHR10920:SF13">
    <property type="entry name" value="PRE-RRNA 2'-O-RIBOSE RNA METHYLTRANSFERASE FTSJ3"/>
    <property type="match status" value="1"/>
</dbReference>
<dbReference type="PIRSF" id="PIRSF005461">
    <property type="entry name" value="23S_rRNA_mtase"/>
    <property type="match status" value="1"/>
</dbReference>
<dbReference type="Gene3D" id="3.40.50.150">
    <property type="entry name" value="Vaccinia Virus protein VP39"/>
    <property type="match status" value="1"/>
</dbReference>
<dbReference type="Proteomes" id="UP000070263">
    <property type="component" value="Unassembled WGS sequence"/>
</dbReference>
<comment type="function">
    <text evidence="5">Specifically methylates the uridine in position 2552 of 23S rRNA at the 2'-O position of the ribose in the fully assembled 50S ribosomal subunit.</text>
</comment>
<feature type="binding site" evidence="5">
    <location>
        <position position="55"/>
    </location>
    <ligand>
        <name>S-adenosyl-L-methionine</name>
        <dbReference type="ChEBI" id="CHEBI:59789"/>
    </ligand>
</feature>
<dbReference type="InterPro" id="IPR029063">
    <property type="entry name" value="SAM-dependent_MTases_sf"/>
</dbReference>
<feature type="active site" description="Proton acceptor" evidence="5 6">
    <location>
        <position position="157"/>
    </location>
</feature>
<dbReference type="GO" id="GO:0005737">
    <property type="term" value="C:cytoplasm"/>
    <property type="evidence" value="ECO:0007669"/>
    <property type="project" value="UniProtKB-SubCell"/>
</dbReference>
<evidence type="ECO:0000256" key="4">
    <source>
        <dbReference type="ARBA" id="ARBA00022691"/>
    </source>
</evidence>
<evidence type="ECO:0000313" key="8">
    <source>
        <dbReference type="EMBL" id="KXB07526.1"/>
    </source>
</evidence>
<sequence length="203" mass="23022">MGNEWQDKRKNEHFYKKAKKEGYRSRAAYKLKQLDGKYNLLKTGDIVVDLGSAPGGWIQVAREKVDEKGFVLGVDLDNIEKFNYENVINLQIDITEPETGEIIRKKLPNSPSVILSDASPDISGNWEVDHARSIELSRAALNLAEKLLERRGNILIKVFQGEFFPELLKDVGSLFDFCKSSKPRASRKESAEIYIIGKGYKTD</sequence>
<feature type="binding site" evidence="5">
    <location>
        <position position="57"/>
    </location>
    <ligand>
        <name>S-adenosyl-L-methionine</name>
        <dbReference type="ChEBI" id="CHEBI:59789"/>
    </ligand>
</feature>
<evidence type="ECO:0000256" key="2">
    <source>
        <dbReference type="ARBA" id="ARBA00022603"/>
    </source>
</evidence>
<feature type="domain" description="Ribosomal RNA methyltransferase FtsJ" evidence="7">
    <location>
        <begin position="23"/>
        <end position="200"/>
    </location>
</feature>
<gene>
    <name evidence="5" type="primary">rlmE</name>
    <name evidence="8" type="ORF">AKJ51_01140</name>
</gene>
<dbReference type="GO" id="GO:0008650">
    <property type="term" value="F:rRNA (uridine-2'-O-)-methyltransferase activity"/>
    <property type="evidence" value="ECO:0007669"/>
    <property type="project" value="UniProtKB-UniRule"/>
</dbReference>